<dbReference type="PANTHER" id="PTHR12346">
    <property type="entry name" value="SIN3B-RELATED"/>
    <property type="match status" value="1"/>
</dbReference>
<feature type="compositionally biased region" description="Low complexity" evidence="5">
    <location>
        <begin position="447"/>
        <end position="459"/>
    </location>
</feature>
<protein>
    <recommendedName>
        <fullName evidence="6">Histone deacetylase interacting domain-containing protein</fullName>
    </recommendedName>
</protein>
<evidence type="ECO:0000256" key="1">
    <source>
        <dbReference type="ARBA" id="ARBA00004123"/>
    </source>
</evidence>
<keyword evidence="3 4" id="KW-0539">Nucleus</keyword>
<organism evidence="7 8">
    <name type="scientific">Marasmius tenuissimus</name>
    <dbReference type="NCBI Taxonomy" id="585030"/>
    <lineage>
        <taxon>Eukaryota</taxon>
        <taxon>Fungi</taxon>
        <taxon>Dikarya</taxon>
        <taxon>Basidiomycota</taxon>
        <taxon>Agaricomycotina</taxon>
        <taxon>Agaricomycetes</taxon>
        <taxon>Agaricomycetidae</taxon>
        <taxon>Agaricales</taxon>
        <taxon>Marasmiineae</taxon>
        <taxon>Marasmiaceae</taxon>
        <taxon>Marasmius</taxon>
    </lineage>
</organism>
<feature type="region of interest" description="Disordered" evidence="5">
    <location>
        <begin position="386"/>
        <end position="495"/>
    </location>
</feature>
<dbReference type="InterPro" id="IPR013194">
    <property type="entry name" value="HDAC_interact_dom"/>
</dbReference>
<dbReference type="InterPro" id="IPR031693">
    <property type="entry name" value="Sin3_C"/>
</dbReference>
<comment type="caution">
    <text evidence="7">The sequence shown here is derived from an EMBL/GenBank/DDBJ whole genome shotgun (WGS) entry which is preliminary data.</text>
</comment>
<feature type="compositionally biased region" description="Low complexity" evidence="5">
    <location>
        <begin position="928"/>
        <end position="942"/>
    </location>
</feature>
<feature type="compositionally biased region" description="Pro residues" evidence="5">
    <location>
        <begin position="484"/>
        <end position="495"/>
    </location>
</feature>
<evidence type="ECO:0000256" key="3">
    <source>
        <dbReference type="ARBA" id="ARBA00023242"/>
    </source>
</evidence>
<dbReference type="InterPro" id="IPR036600">
    <property type="entry name" value="PAH_sf"/>
</dbReference>
<accession>A0ABR2ZZA1</accession>
<dbReference type="Gene3D" id="1.20.1160.11">
    <property type="entry name" value="Paired amphipathic helix"/>
    <property type="match status" value="3"/>
</dbReference>
<dbReference type="SMART" id="SM00761">
    <property type="entry name" value="HDAC_interact"/>
    <property type="match status" value="1"/>
</dbReference>
<feature type="compositionally biased region" description="Basic and acidic residues" evidence="5">
    <location>
        <begin position="418"/>
        <end position="433"/>
    </location>
</feature>
<evidence type="ECO:0000256" key="5">
    <source>
        <dbReference type="SAM" id="MobiDB-lite"/>
    </source>
</evidence>
<dbReference type="PANTHER" id="PTHR12346:SF0">
    <property type="entry name" value="SIN3A, ISOFORM G"/>
    <property type="match status" value="1"/>
</dbReference>
<feature type="compositionally biased region" description="Gly residues" evidence="5">
    <location>
        <begin position="906"/>
        <end position="916"/>
    </location>
</feature>
<dbReference type="EMBL" id="JBBXMP010000036">
    <property type="protein sequence ID" value="KAL0066389.1"/>
    <property type="molecule type" value="Genomic_DNA"/>
</dbReference>
<gene>
    <name evidence="7" type="ORF">AAF712_006648</name>
</gene>
<feature type="compositionally biased region" description="Basic and acidic residues" evidence="5">
    <location>
        <begin position="50"/>
        <end position="63"/>
    </location>
</feature>
<feature type="region of interest" description="Disordered" evidence="5">
    <location>
        <begin position="1"/>
        <end position="98"/>
    </location>
</feature>
<dbReference type="PROSITE" id="PS51477">
    <property type="entry name" value="PAH"/>
    <property type="match status" value="3"/>
</dbReference>
<keyword evidence="8" id="KW-1185">Reference proteome</keyword>
<evidence type="ECO:0000256" key="2">
    <source>
        <dbReference type="ARBA" id="ARBA00022491"/>
    </source>
</evidence>
<dbReference type="Pfam" id="PF16879">
    <property type="entry name" value="Sin3a_C"/>
    <property type="match status" value="1"/>
</dbReference>
<proteinExistence type="predicted"/>
<feature type="compositionally biased region" description="Pro residues" evidence="5">
    <location>
        <begin position="247"/>
        <end position="269"/>
    </location>
</feature>
<name>A0ABR2ZZA1_9AGAR</name>
<feature type="compositionally biased region" description="Low complexity" evidence="5">
    <location>
        <begin position="103"/>
        <end position="120"/>
    </location>
</feature>
<feature type="compositionally biased region" description="Low complexity" evidence="5">
    <location>
        <begin position="1342"/>
        <end position="1352"/>
    </location>
</feature>
<evidence type="ECO:0000256" key="4">
    <source>
        <dbReference type="PROSITE-ProRule" id="PRU00810"/>
    </source>
</evidence>
<sequence length="1368" mass="150409">MVEDDPMNGTTQIKTAAAAEGPGKATEGAKEGAVGEGGSKVIEEGEVISEEVKAPEEKAEEAAGKQQSPPQPSPPTLPADDQPESEHHHPPPSPNSLAQSQALLMQPSASSSSSPTQSSAERPLNVTDALSYLDHVKVQFHDQPDVYNHFLDIMKEFKSQQIDTPGVIKRVSHLFQGHPILIQGFNTFLPAGYRIECSMDAKQITVTTPRGTTMQTTGGGRGKTAFSWSMTEPGESVAKPTEITIPPQHPATPEPAPAPPPPAPAPAPAPATTTAATSTSNASQQPRVIVGGGPLAGMAQQQAMEPAVAYVQKIKQRCDPEVYKQFLDILSRYHHAPETIDEEEVSRQIARLFKNAPDLRADFRIFMPDQNQGYLDDTTGLMDDPHFRIGTPDVKGKRKLDAVASGSSQPQKKKRRAGERGRERERGRAKEMDQMSLRQSSRKSKTDSSSRYAAAGGSASDRRGGAGGSSGAGMMTPAQGPAQIIPPRPVPPPNDPIHFFDRVKRAIDSRETYNEFLKVINLFTQGYIDTATLVKESQNFLVGDGELMKQFKEILGWDERKERESWLFEQQLTERGMQGGWSRPTIAVVNGGGVVRPGKVDLNVQYGSYRRLPADEINVSCSGRDEMCRSVLNDEWVSHPSWASEETGFIVNKKNVYEEALHRSEEERHEYDFHIEAIARTIAILEPLANKIAVLNTEEKNGFKISRPNLGGSAKAIHHRVIKKIYGREAGMDVIQAMQDTPAFAIPVVLSRLKQKEEEWKRGQREWHKVWREVDSRNYAKSLDQQCISFKIADKKALTTKAFVNQIEVAREEQMAKRASLIDPLFARTRPRHQLEFMVGDTGTLQDGVKLVVSFLDRTQGQIQFSERKRIEGFLRSFVPLFFCLDGGVFNAAFTVVSVQDASAGSGVGGGGGGGVDASDVSDDGTSDVEMGSVVSGISGRSGSKGKKGGNAGNDLRKKLLAKSTTNRRTRAQEAASPSISRVASPAPSQQDEEAKVDPVTPGPSRRGPKKNTFHTNTVFYVLLRLLEVLSCTPRLTLFKTISQKLSQESVTEHPNPIAETLNLLPSTPNGMVNGLDKPSNGNGNHLYELMLETCERLFDNEIEQTSFEDQMRHMFGIKEAYKIFTIDKLIGVIIKQVQLVFTDAKSSELLEVLKRDRALPSFTTQDQLNSRRSAEKILGPDENIFRIDWLSETKKITVQLIGKDDSRFENSEVLTERWQTYIDSYVSEDTSAGVPTTKPKSPFLRRNLPPSLPAPEIQDEASTESAPASPSPPLPTVLAQDNLEIKICVRTYRLFFVPGTEDYLFTIQDLETTQKSLAHIKVRDELRRKWSPDSLGGGVNGQSQSNQAQAVDEAEAQSAVVVVPGTD</sequence>
<dbReference type="Pfam" id="PF02671">
    <property type="entry name" value="PAH"/>
    <property type="match status" value="3"/>
</dbReference>
<feature type="compositionally biased region" description="Low complexity" evidence="5">
    <location>
        <begin position="14"/>
        <end position="26"/>
    </location>
</feature>
<evidence type="ECO:0000313" key="8">
    <source>
        <dbReference type="Proteomes" id="UP001437256"/>
    </source>
</evidence>
<dbReference type="InterPro" id="IPR039774">
    <property type="entry name" value="Sin3-like"/>
</dbReference>
<feature type="region of interest" description="Disordered" evidence="5">
    <location>
        <begin position="1230"/>
        <end position="1276"/>
    </location>
</feature>
<comment type="subcellular location">
    <subcellularLocation>
        <location evidence="1 4">Nucleus</location>
    </subcellularLocation>
</comment>
<evidence type="ECO:0000313" key="7">
    <source>
        <dbReference type="EMBL" id="KAL0066389.1"/>
    </source>
</evidence>
<feature type="compositionally biased region" description="Polar residues" evidence="5">
    <location>
        <begin position="976"/>
        <end position="990"/>
    </location>
</feature>
<dbReference type="Pfam" id="PF08295">
    <property type="entry name" value="Sin3_corepress"/>
    <property type="match status" value="1"/>
</dbReference>
<feature type="region of interest" description="Disordered" evidence="5">
    <location>
        <begin position="1331"/>
        <end position="1368"/>
    </location>
</feature>
<feature type="domain" description="Histone deacetylase interacting" evidence="6">
    <location>
        <begin position="603"/>
        <end position="702"/>
    </location>
</feature>
<feature type="region of interest" description="Disordered" evidence="5">
    <location>
        <begin position="103"/>
        <end position="122"/>
    </location>
</feature>
<keyword evidence="2" id="KW-0678">Repressor</keyword>
<feature type="compositionally biased region" description="Low complexity" evidence="5">
    <location>
        <begin position="270"/>
        <end position="286"/>
    </location>
</feature>
<dbReference type="InterPro" id="IPR003822">
    <property type="entry name" value="PAH"/>
</dbReference>
<dbReference type="Proteomes" id="UP001437256">
    <property type="component" value="Unassembled WGS sequence"/>
</dbReference>
<dbReference type="SUPFAM" id="SSF47762">
    <property type="entry name" value="PAH2 domain"/>
    <property type="match status" value="3"/>
</dbReference>
<evidence type="ECO:0000259" key="6">
    <source>
        <dbReference type="SMART" id="SM00761"/>
    </source>
</evidence>
<feature type="region of interest" description="Disordered" evidence="5">
    <location>
        <begin position="905"/>
        <end position="1012"/>
    </location>
</feature>
<reference evidence="7 8" key="1">
    <citation type="submission" date="2024-05" db="EMBL/GenBank/DDBJ databases">
        <title>A draft genome resource for the thread blight pathogen Marasmius tenuissimus strain MS-2.</title>
        <authorList>
            <person name="Yulfo-Soto G.E."/>
            <person name="Baruah I.K."/>
            <person name="Amoako-Attah I."/>
            <person name="Bukari Y."/>
            <person name="Meinhardt L.W."/>
            <person name="Bailey B.A."/>
            <person name="Cohen S.P."/>
        </authorList>
    </citation>
    <scope>NUCLEOTIDE SEQUENCE [LARGE SCALE GENOMIC DNA]</scope>
    <source>
        <strain evidence="7 8">MS-2</strain>
    </source>
</reference>
<feature type="region of interest" description="Disordered" evidence="5">
    <location>
        <begin position="233"/>
        <end position="291"/>
    </location>
</feature>